<evidence type="ECO:0000259" key="7">
    <source>
        <dbReference type="PROSITE" id="PS51900"/>
    </source>
</evidence>
<dbReference type="GO" id="GO:0003677">
    <property type="term" value="F:DNA binding"/>
    <property type="evidence" value="ECO:0007669"/>
    <property type="project" value="UniProtKB-UniRule"/>
</dbReference>
<feature type="domain" description="Core-binding (CB)" evidence="7">
    <location>
        <begin position="5"/>
        <end position="91"/>
    </location>
</feature>
<dbReference type="InterPro" id="IPR011010">
    <property type="entry name" value="DNA_brk_join_enz"/>
</dbReference>
<evidence type="ECO:0000256" key="1">
    <source>
        <dbReference type="ARBA" id="ARBA00022829"/>
    </source>
</evidence>
<dbReference type="PROSITE" id="PS51900">
    <property type="entry name" value="CB"/>
    <property type="match status" value="1"/>
</dbReference>
<feature type="non-terminal residue" evidence="8">
    <location>
        <position position="258"/>
    </location>
</feature>
<evidence type="ECO:0000259" key="6">
    <source>
        <dbReference type="PROSITE" id="PS51898"/>
    </source>
</evidence>
<accession>A0A7V2SYX3</accession>
<organism evidence="8">
    <name type="scientific">Dissulfuribacter thermophilus</name>
    <dbReference type="NCBI Taxonomy" id="1156395"/>
    <lineage>
        <taxon>Bacteria</taxon>
        <taxon>Pseudomonadati</taxon>
        <taxon>Thermodesulfobacteriota</taxon>
        <taxon>Dissulfuribacteria</taxon>
        <taxon>Dissulfuribacterales</taxon>
        <taxon>Dissulfuribacteraceae</taxon>
        <taxon>Dissulfuribacter</taxon>
    </lineage>
</organism>
<dbReference type="InterPro" id="IPR013762">
    <property type="entry name" value="Integrase-like_cat_sf"/>
</dbReference>
<feature type="domain" description="Tyr recombinase" evidence="6">
    <location>
        <begin position="112"/>
        <end position="258"/>
    </location>
</feature>
<dbReference type="Pfam" id="PF02899">
    <property type="entry name" value="Phage_int_SAM_1"/>
    <property type="match status" value="1"/>
</dbReference>
<keyword evidence="2" id="KW-0229">DNA integration</keyword>
<dbReference type="GO" id="GO:0007059">
    <property type="term" value="P:chromosome segregation"/>
    <property type="evidence" value="ECO:0007669"/>
    <property type="project" value="UniProtKB-KW"/>
</dbReference>
<dbReference type="InterPro" id="IPR004107">
    <property type="entry name" value="Integrase_SAM-like_N"/>
</dbReference>
<dbReference type="Gene3D" id="1.10.150.130">
    <property type="match status" value="1"/>
</dbReference>
<name>A0A7V2SYX3_9BACT</name>
<keyword evidence="1" id="KW-0159">Chromosome partition</keyword>
<sequence>MTRVNKLLEFLDEYLQYLTFERDLAQNSISAYSRDIQAFFDHLDRHGIREPSQITQSHVLSWLHGQRVSGSSARTTARHLSALKGFFDYLVREGHIKSSPCALIKTPRLGFSLPDTLSLEEVERLLDAPDATTTLGLRDKAILEFAYATGLRASELCDLGIGQIDFNLGYVRVLGKGGKERIVPIGKVCLDILELYIQKARPRFLKGRSSPKLFLSQKGGAITRQRFWQILKKYAICAGIDKKISPHTLRHSFATHLL</sequence>
<proteinExistence type="predicted"/>
<evidence type="ECO:0000256" key="4">
    <source>
        <dbReference type="ARBA" id="ARBA00023172"/>
    </source>
</evidence>
<evidence type="ECO:0000256" key="3">
    <source>
        <dbReference type="ARBA" id="ARBA00023125"/>
    </source>
</evidence>
<dbReference type="InterPro" id="IPR002104">
    <property type="entry name" value="Integrase_catalytic"/>
</dbReference>
<dbReference type="PANTHER" id="PTHR30349:SF81">
    <property type="entry name" value="TYROSINE RECOMBINASE XERC"/>
    <property type="match status" value="1"/>
</dbReference>
<protein>
    <submittedName>
        <fullName evidence="8">Site-specific tyrosine recombinase XerD</fullName>
    </submittedName>
</protein>
<dbReference type="InterPro" id="IPR010998">
    <property type="entry name" value="Integrase_recombinase_N"/>
</dbReference>
<keyword evidence="4" id="KW-0233">DNA recombination</keyword>
<evidence type="ECO:0000256" key="5">
    <source>
        <dbReference type="PROSITE-ProRule" id="PRU01248"/>
    </source>
</evidence>
<dbReference type="Pfam" id="PF00589">
    <property type="entry name" value="Phage_integrase"/>
    <property type="match status" value="1"/>
</dbReference>
<dbReference type="Proteomes" id="UP000885797">
    <property type="component" value="Unassembled WGS sequence"/>
</dbReference>
<gene>
    <name evidence="8" type="ORF">ENJ63_02940</name>
</gene>
<evidence type="ECO:0000256" key="2">
    <source>
        <dbReference type="ARBA" id="ARBA00022908"/>
    </source>
</evidence>
<dbReference type="PROSITE" id="PS51898">
    <property type="entry name" value="TYR_RECOMBINASE"/>
    <property type="match status" value="1"/>
</dbReference>
<dbReference type="EMBL" id="DRND01000235">
    <property type="protein sequence ID" value="HFC46819.1"/>
    <property type="molecule type" value="Genomic_DNA"/>
</dbReference>
<dbReference type="PANTHER" id="PTHR30349">
    <property type="entry name" value="PHAGE INTEGRASE-RELATED"/>
    <property type="match status" value="1"/>
</dbReference>
<dbReference type="SUPFAM" id="SSF56349">
    <property type="entry name" value="DNA breaking-rejoining enzymes"/>
    <property type="match status" value="1"/>
</dbReference>
<reference evidence="8" key="1">
    <citation type="journal article" date="2020" name="mSystems">
        <title>Genome- and Community-Level Interaction Insights into Carbon Utilization and Element Cycling Functions of Hydrothermarchaeota in Hydrothermal Sediment.</title>
        <authorList>
            <person name="Zhou Z."/>
            <person name="Liu Y."/>
            <person name="Xu W."/>
            <person name="Pan J."/>
            <person name="Luo Z.H."/>
            <person name="Li M."/>
        </authorList>
    </citation>
    <scope>NUCLEOTIDE SEQUENCE [LARGE SCALE GENOMIC DNA]</scope>
    <source>
        <strain evidence="8">HyVt-503</strain>
    </source>
</reference>
<keyword evidence="3 5" id="KW-0238">DNA-binding</keyword>
<dbReference type="InterPro" id="IPR044068">
    <property type="entry name" value="CB"/>
</dbReference>
<dbReference type="InterPro" id="IPR050090">
    <property type="entry name" value="Tyrosine_recombinase_XerCD"/>
</dbReference>
<dbReference type="GO" id="GO:0006310">
    <property type="term" value="P:DNA recombination"/>
    <property type="evidence" value="ECO:0007669"/>
    <property type="project" value="UniProtKB-KW"/>
</dbReference>
<dbReference type="AlphaFoldDB" id="A0A7V2SYX3"/>
<dbReference type="GO" id="GO:0015074">
    <property type="term" value="P:DNA integration"/>
    <property type="evidence" value="ECO:0007669"/>
    <property type="project" value="UniProtKB-KW"/>
</dbReference>
<dbReference type="Gene3D" id="1.10.443.10">
    <property type="entry name" value="Intergrase catalytic core"/>
    <property type="match status" value="1"/>
</dbReference>
<evidence type="ECO:0000313" key="8">
    <source>
        <dbReference type="EMBL" id="HFC46819.1"/>
    </source>
</evidence>
<dbReference type="CDD" id="cd00798">
    <property type="entry name" value="INT_XerDC_C"/>
    <property type="match status" value="1"/>
</dbReference>
<comment type="caution">
    <text evidence="8">The sequence shown here is derived from an EMBL/GenBank/DDBJ whole genome shotgun (WGS) entry which is preliminary data.</text>
</comment>